<dbReference type="SUPFAM" id="SSF53182">
    <property type="entry name" value="Pyrrolidone carboxyl peptidase (pyroglutamate aminopeptidase)"/>
    <property type="match status" value="1"/>
</dbReference>
<organism evidence="1 2">
    <name type="scientific">Prymnesium parvum</name>
    <name type="common">Toxic golden alga</name>
    <dbReference type="NCBI Taxonomy" id="97485"/>
    <lineage>
        <taxon>Eukaryota</taxon>
        <taxon>Haptista</taxon>
        <taxon>Haptophyta</taxon>
        <taxon>Prymnesiophyceae</taxon>
        <taxon>Prymnesiales</taxon>
        <taxon>Prymnesiaceae</taxon>
        <taxon>Prymnesium</taxon>
    </lineage>
</organism>
<dbReference type="InterPro" id="IPR036440">
    <property type="entry name" value="Peptidase_C15-like_sf"/>
</dbReference>
<comment type="caution">
    <text evidence="1">The sequence shown here is derived from an EMBL/GenBank/DDBJ whole genome shotgun (WGS) entry which is preliminary data.</text>
</comment>
<keyword evidence="2" id="KW-1185">Reference proteome</keyword>
<gene>
    <name evidence="1" type="ORF">AB1Y20_013254</name>
</gene>
<evidence type="ECO:0000313" key="1">
    <source>
        <dbReference type="EMBL" id="KAL1500602.1"/>
    </source>
</evidence>
<evidence type="ECO:0008006" key="3">
    <source>
        <dbReference type="Google" id="ProtNLM"/>
    </source>
</evidence>
<name>A0AB34ILM9_PRYPA</name>
<evidence type="ECO:0000313" key="2">
    <source>
        <dbReference type="Proteomes" id="UP001515480"/>
    </source>
</evidence>
<reference evidence="1 2" key="1">
    <citation type="journal article" date="2024" name="Science">
        <title>Giant polyketide synthase enzymes in the biosynthesis of giant marine polyether toxins.</title>
        <authorList>
            <person name="Fallon T.R."/>
            <person name="Shende V.V."/>
            <person name="Wierzbicki I.H."/>
            <person name="Pendleton A.L."/>
            <person name="Watervoot N.F."/>
            <person name="Auber R.P."/>
            <person name="Gonzalez D.J."/>
            <person name="Wisecaver J.H."/>
            <person name="Moore B.S."/>
        </authorList>
    </citation>
    <scope>NUCLEOTIDE SEQUENCE [LARGE SCALE GENOMIC DNA]</scope>
    <source>
        <strain evidence="1 2">12B1</strain>
    </source>
</reference>
<sequence>MRHDRTLLTDSIKAIPTRSFNRVLLNTPDHHPRITRSTWDWCFGKPCFTKFSVDGGRRALALPAVFRRSFGAVIDALGCLRVDALSIFDIIFKAVTVEAEHFSRWSAAVAWTYQRSPTFTDRSPAPRVLITGFHDWKELEGNVWRCRDNPSCRLLLGPPSPSPPIVREGPLVRRLAACCPDATIDYVTLPVTWGVASGLDLCAYDIIIHIGLGVYEGTATLLLEQGAYNERRGADAAAQPPPGHTIESGALQELRPLAMQDKYALLKDTELPGGFVLEMAAARPQNTFLCNETHYRALQAVRGPSLNAAGGLDSESRRQRPRSAYFLHIPYARRGVEDDYNELAEAVAALIARIVHLEVEQGRIGS</sequence>
<dbReference type="AlphaFoldDB" id="A0AB34ILM9"/>
<accession>A0AB34ILM9</accession>
<dbReference type="Gene3D" id="3.40.630.20">
    <property type="entry name" value="Peptidase C15, pyroglutamyl peptidase I-like"/>
    <property type="match status" value="1"/>
</dbReference>
<proteinExistence type="predicted"/>
<dbReference type="Proteomes" id="UP001515480">
    <property type="component" value="Unassembled WGS sequence"/>
</dbReference>
<protein>
    <recommendedName>
        <fullName evidence="3">Pyroglutamyl-peptidase I</fullName>
    </recommendedName>
</protein>
<dbReference type="EMBL" id="JBGBPQ010000023">
    <property type="protein sequence ID" value="KAL1500602.1"/>
    <property type="molecule type" value="Genomic_DNA"/>
</dbReference>